<evidence type="ECO:0000313" key="2">
    <source>
        <dbReference type="EMBL" id="RCK65534.1"/>
    </source>
</evidence>
<feature type="region of interest" description="Disordered" evidence="1">
    <location>
        <begin position="92"/>
        <end position="140"/>
    </location>
</feature>
<organism evidence="2 3">
    <name type="scientific">Candida viswanathii</name>
    <dbReference type="NCBI Taxonomy" id="5486"/>
    <lineage>
        <taxon>Eukaryota</taxon>
        <taxon>Fungi</taxon>
        <taxon>Dikarya</taxon>
        <taxon>Ascomycota</taxon>
        <taxon>Saccharomycotina</taxon>
        <taxon>Pichiomycetes</taxon>
        <taxon>Debaryomycetaceae</taxon>
        <taxon>Candida/Lodderomyces clade</taxon>
        <taxon>Candida</taxon>
    </lineage>
</organism>
<accession>A0A367YI48</accession>
<protein>
    <submittedName>
        <fullName evidence="2">Uncharacterized protein</fullName>
    </submittedName>
</protein>
<feature type="compositionally biased region" description="Basic and acidic residues" evidence="1">
    <location>
        <begin position="111"/>
        <end position="125"/>
    </location>
</feature>
<gene>
    <name evidence="2" type="ORF">Cantr_01233</name>
</gene>
<dbReference type="AlphaFoldDB" id="A0A367YI48"/>
<dbReference type="EMBL" id="QLNQ01000020">
    <property type="protein sequence ID" value="RCK65534.1"/>
    <property type="molecule type" value="Genomic_DNA"/>
</dbReference>
<evidence type="ECO:0000256" key="1">
    <source>
        <dbReference type="SAM" id="MobiDB-lite"/>
    </source>
</evidence>
<feature type="compositionally biased region" description="Basic and acidic residues" evidence="1">
    <location>
        <begin position="20"/>
        <end position="31"/>
    </location>
</feature>
<dbReference type="Proteomes" id="UP000253472">
    <property type="component" value="Unassembled WGS sequence"/>
</dbReference>
<proteinExistence type="predicted"/>
<feature type="compositionally biased region" description="Acidic residues" evidence="1">
    <location>
        <begin position="92"/>
        <end position="110"/>
    </location>
</feature>
<evidence type="ECO:0000313" key="3">
    <source>
        <dbReference type="Proteomes" id="UP000253472"/>
    </source>
</evidence>
<comment type="caution">
    <text evidence="2">The sequence shown here is derived from an EMBL/GenBank/DDBJ whole genome shotgun (WGS) entry which is preliminary data.</text>
</comment>
<feature type="compositionally biased region" description="Basic and acidic residues" evidence="1">
    <location>
        <begin position="40"/>
        <end position="51"/>
    </location>
</feature>
<sequence>MNSHTGGIPDELPTVSPFVDETKQEEEKKNTIESLIRSQRVNEERKVRQESSFDDPMETYLNYKETEEVERADMEASRMYERCGLAEEWIEEVENEEEEEEEESETEEEEERRLEIDDEIKRITRESTPVEESKSKSRNK</sequence>
<reference evidence="2 3" key="1">
    <citation type="submission" date="2018-06" db="EMBL/GenBank/DDBJ databases">
        <title>Whole genome sequencing of Candida tropicalis (genome annotated by CSBL at Korea University).</title>
        <authorList>
            <person name="Ahn J."/>
        </authorList>
    </citation>
    <scope>NUCLEOTIDE SEQUENCE [LARGE SCALE GENOMIC DNA]</scope>
    <source>
        <strain evidence="2 3">ATCC 20962</strain>
    </source>
</reference>
<keyword evidence="3" id="KW-1185">Reference proteome</keyword>
<feature type="region of interest" description="Disordered" evidence="1">
    <location>
        <begin position="1"/>
        <end position="60"/>
    </location>
</feature>
<name>A0A367YI48_9ASCO</name>
<feature type="compositionally biased region" description="Basic and acidic residues" evidence="1">
    <location>
        <begin position="131"/>
        <end position="140"/>
    </location>
</feature>